<evidence type="ECO:0000313" key="3">
    <source>
        <dbReference type="EMBL" id="KAL2055138.1"/>
    </source>
</evidence>
<proteinExistence type="predicted"/>
<keyword evidence="4" id="KW-1185">Reference proteome</keyword>
<gene>
    <name evidence="3" type="ORF">ABVK25_004476</name>
</gene>
<feature type="domain" description="DUF7704" evidence="2">
    <location>
        <begin position="9"/>
        <end position="145"/>
    </location>
</feature>
<reference evidence="3 4" key="1">
    <citation type="submission" date="2024-09" db="EMBL/GenBank/DDBJ databases">
        <title>Rethinking Asexuality: The Enigmatic Case of Functional Sexual Genes in Lepraria (Stereocaulaceae).</title>
        <authorList>
            <person name="Doellman M."/>
            <person name="Sun Y."/>
            <person name="Barcenas-Pena A."/>
            <person name="Lumbsch H.T."/>
            <person name="Grewe F."/>
        </authorList>
    </citation>
    <scope>NUCLEOTIDE SEQUENCE [LARGE SCALE GENOMIC DNA]</scope>
    <source>
        <strain evidence="3 4">Grewe 0041</strain>
    </source>
</reference>
<dbReference type="Proteomes" id="UP001590951">
    <property type="component" value="Unassembled WGS sequence"/>
</dbReference>
<feature type="transmembrane region" description="Helical" evidence="1">
    <location>
        <begin position="125"/>
        <end position="147"/>
    </location>
</feature>
<keyword evidence="1" id="KW-0472">Membrane</keyword>
<evidence type="ECO:0000256" key="1">
    <source>
        <dbReference type="SAM" id="Phobius"/>
    </source>
</evidence>
<feature type="transmembrane region" description="Helical" evidence="1">
    <location>
        <begin position="85"/>
        <end position="105"/>
    </location>
</feature>
<comment type="caution">
    <text evidence="3">The sequence shown here is derived from an EMBL/GenBank/DDBJ whole genome shotgun (WGS) entry which is preliminary data.</text>
</comment>
<keyword evidence="1" id="KW-1133">Transmembrane helix</keyword>
<evidence type="ECO:0000259" key="2">
    <source>
        <dbReference type="Pfam" id="PF24803"/>
    </source>
</evidence>
<dbReference type="PANTHER" id="PTHR37019">
    <property type="entry name" value="CHROMOSOME 1, WHOLE GENOME SHOTGUN SEQUENCE"/>
    <property type="match status" value="1"/>
</dbReference>
<dbReference type="PANTHER" id="PTHR37019:SF1">
    <property type="entry name" value="EXPERA DOMAIN-CONTAINING PROTEIN"/>
    <property type="match status" value="1"/>
</dbReference>
<sequence>MARLHDAQVASVYKYFFLIIEPISALTGAYYSFYQPQTYLDLTHANSSPKQGIPTSTQVVLAQLANLYFLFAINEALVLRSTTDLKVWRAVTFCLLIADIGHLYSVKAVGWRIYWDVFDWNAIDWGNVFFVYVGASMRLSFLLGFGVGPPGQQAIRRSNRRKRPSVRLKG</sequence>
<protein>
    <recommendedName>
        <fullName evidence="2">DUF7704 domain-containing protein</fullName>
    </recommendedName>
</protein>
<dbReference type="Pfam" id="PF24803">
    <property type="entry name" value="DUF7704"/>
    <property type="match status" value="1"/>
</dbReference>
<organism evidence="3 4">
    <name type="scientific">Lepraria finkii</name>
    <dbReference type="NCBI Taxonomy" id="1340010"/>
    <lineage>
        <taxon>Eukaryota</taxon>
        <taxon>Fungi</taxon>
        <taxon>Dikarya</taxon>
        <taxon>Ascomycota</taxon>
        <taxon>Pezizomycotina</taxon>
        <taxon>Lecanoromycetes</taxon>
        <taxon>OSLEUM clade</taxon>
        <taxon>Lecanoromycetidae</taxon>
        <taxon>Lecanorales</taxon>
        <taxon>Lecanorineae</taxon>
        <taxon>Stereocaulaceae</taxon>
        <taxon>Lepraria</taxon>
    </lineage>
</organism>
<feature type="transmembrane region" description="Helical" evidence="1">
    <location>
        <begin position="53"/>
        <end position="73"/>
    </location>
</feature>
<name>A0ABR4BBB5_9LECA</name>
<evidence type="ECO:0000313" key="4">
    <source>
        <dbReference type="Proteomes" id="UP001590951"/>
    </source>
</evidence>
<dbReference type="EMBL" id="JBHFEH010000012">
    <property type="protein sequence ID" value="KAL2055138.1"/>
    <property type="molecule type" value="Genomic_DNA"/>
</dbReference>
<accession>A0ABR4BBB5</accession>
<keyword evidence="1" id="KW-0812">Transmembrane</keyword>
<feature type="transmembrane region" description="Helical" evidence="1">
    <location>
        <begin position="12"/>
        <end position="33"/>
    </location>
</feature>
<dbReference type="InterPro" id="IPR056121">
    <property type="entry name" value="DUF7704"/>
</dbReference>